<sequence>MSGATFTPVLTLHRMSHPPTPCCASCAHLRWSVPSRWILWGRWYAAPVFSEALSVTATAVKNRRVIRDAFVQLWSLITRGHVRVVVFGSAGAGKSTLGAVLAGEEVPAEYEESTRTESYRLDADSWCSVLVPPGQEGLRASTWSDLSRYVTNGESTIVLHVVCWGLTAIEPLGYREVEGIYREGMDPRSFVDAYSQHRRAHEIETLKGLSSKLELAPKKLSLLTVITKQDLWWGQREMVRVHYETDYAPHLASLRQQIGDQNFSHKFWSASLLGKNMKDGEGTLLVPTAEGYDDQLRAYHTQRLSRMITEMVAP</sequence>
<gene>
    <name evidence="1" type="ORF">ENSA7_36860</name>
</gene>
<dbReference type="EMBL" id="PVNL01000071">
    <property type="protein sequence ID" value="PRQ06627.1"/>
    <property type="molecule type" value="Genomic_DNA"/>
</dbReference>
<comment type="caution">
    <text evidence="1">The sequence shown here is derived from an EMBL/GenBank/DDBJ whole genome shotgun (WGS) entry which is preliminary data.</text>
</comment>
<accession>A0A2S9YNG2</accession>
<protein>
    <recommendedName>
        <fullName evidence="3">G domain-containing protein</fullName>
    </recommendedName>
</protein>
<evidence type="ECO:0008006" key="3">
    <source>
        <dbReference type="Google" id="ProtNLM"/>
    </source>
</evidence>
<reference evidence="1 2" key="1">
    <citation type="submission" date="2018-03" db="EMBL/GenBank/DDBJ databases">
        <title>Draft Genome Sequences of the Obligatory Marine Myxobacteria Enhygromyxa salina SWB007.</title>
        <authorList>
            <person name="Poehlein A."/>
            <person name="Moghaddam J.A."/>
            <person name="Harms H."/>
            <person name="Alanjari M."/>
            <person name="Koenig G.M."/>
            <person name="Daniel R."/>
            <person name="Schaeberle T.F."/>
        </authorList>
    </citation>
    <scope>NUCLEOTIDE SEQUENCE [LARGE SCALE GENOMIC DNA]</scope>
    <source>
        <strain evidence="1 2">SWB007</strain>
    </source>
</reference>
<dbReference type="AlphaFoldDB" id="A0A2S9YNG2"/>
<dbReference type="InterPro" id="IPR027417">
    <property type="entry name" value="P-loop_NTPase"/>
</dbReference>
<dbReference type="Proteomes" id="UP000238823">
    <property type="component" value="Unassembled WGS sequence"/>
</dbReference>
<name>A0A2S9YNG2_9BACT</name>
<evidence type="ECO:0000313" key="1">
    <source>
        <dbReference type="EMBL" id="PRQ06627.1"/>
    </source>
</evidence>
<evidence type="ECO:0000313" key="2">
    <source>
        <dbReference type="Proteomes" id="UP000238823"/>
    </source>
</evidence>
<organism evidence="1 2">
    <name type="scientific">Enhygromyxa salina</name>
    <dbReference type="NCBI Taxonomy" id="215803"/>
    <lineage>
        <taxon>Bacteria</taxon>
        <taxon>Pseudomonadati</taxon>
        <taxon>Myxococcota</taxon>
        <taxon>Polyangia</taxon>
        <taxon>Nannocystales</taxon>
        <taxon>Nannocystaceae</taxon>
        <taxon>Enhygromyxa</taxon>
    </lineage>
</organism>
<dbReference type="SUPFAM" id="SSF52540">
    <property type="entry name" value="P-loop containing nucleoside triphosphate hydrolases"/>
    <property type="match status" value="1"/>
</dbReference>
<proteinExistence type="predicted"/>